<accession>A0ACC1LV56</accession>
<sequence length="323" mass="35050">MDSSSSSSVKLQNTEVVVGLVGSHSIAQPGDTSKYFTCSATSSPERVYVDGCTADIGNLFSVGNIQSYIKHAVTGGTSALFLAGSGITRMGDYERKRFMADFCRSIGQCMARFDPDLSMTYAFVGLTDNKVVDFHRDRNVAPDRLSNGLASLQHEVEDWEQTEEKILRGSTLPFILSLHFESLKSAPTNGHLCLVDLSIVNWSPTAAPAKAPASDGSSNSNSIGDHQHMPASHSMLQQSTRSLSNLIHLLANDAILTGVTVPNSALLSLVGEFLYGESKTAFVLYLNTDDSAAEDMRSAVNLIKALRRLKSRELIRPVDRRVM</sequence>
<name>A0ACC1LV56_9FUNG</name>
<feature type="non-terminal residue" evidence="1">
    <location>
        <position position="323"/>
    </location>
</feature>
<protein>
    <submittedName>
        <fullName evidence="1">Uncharacterized protein</fullName>
    </submittedName>
</protein>
<proteinExistence type="predicted"/>
<dbReference type="Proteomes" id="UP001139981">
    <property type="component" value="Unassembled WGS sequence"/>
</dbReference>
<dbReference type="EMBL" id="JANBVB010003122">
    <property type="protein sequence ID" value="KAJ2880382.1"/>
    <property type="molecule type" value="Genomic_DNA"/>
</dbReference>
<reference evidence="1" key="1">
    <citation type="submission" date="2022-07" db="EMBL/GenBank/DDBJ databases">
        <title>Phylogenomic reconstructions and comparative analyses of Kickxellomycotina fungi.</title>
        <authorList>
            <person name="Reynolds N.K."/>
            <person name="Stajich J.E."/>
            <person name="Barry K."/>
            <person name="Grigoriev I.V."/>
            <person name="Crous P."/>
            <person name="Smith M.E."/>
        </authorList>
    </citation>
    <scope>NUCLEOTIDE SEQUENCE</scope>
    <source>
        <strain evidence="1">CBS 190363</strain>
    </source>
</reference>
<organism evidence="1 2">
    <name type="scientific">Coemansia aciculifera</name>
    <dbReference type="NCBI Taxonomy" id="417176"/>
    <lineage>
        <taxon>Eukaryota</taxon>
        <taxon>Fungi</taxon>
        <taxon>Fungi incertae sedis</taxon>
        <taxon>Zoopagomycota</taxon>
        <taxon>Kickxellomycotina</taxon>
        <taxon>Kickxellomycetes</taxon>
        <taxon>Kickxellales</taxon>
        <taxon>Kickxellaceae</taxon>
        <taxon>Coemansia</taxon>
    </lineage>
</organism>
<comment type="caution">
    <text evidence="1">The sequence shown here is derived from an EMBL/GenBank/DDBJ whole genome shotgun (WGS) entry which is preliminary data.</text>
</comment>
<evidence type="ECO:0000313" key="1">
    <source>
        <dbReference type="EMBL" id="KAJ2880382.1"/>
    </source>
</evidence>
<keyword evidence="2" id="KW-1185">Reference proteome</keyword>
<evidence type="ECO:0000313" key="2">
    <source>
        <dbReference type="Proteomes" id="UP001139981"/>
    </source>
</evidence>
<gene>
    <name evidence="1" type="ORF">IWW38_005960</name>
</gene>